<reference evidence="1 2" key="1">
    <citation type="submission" date="2023-02" db="EMBL/GenBank/DDBJ databases">
        <title>Devosia algicola sp. nov., isolated from the phycosphere of marine algae.</title>
        <authorList>
            <person name="Kim J.M."/>
            <person name="Lee J.K."/>
            <person name="Choi B.J."/>
            <person name="Bayburt H."/>
            <person name="Jeon C.O."/>
        </authorList>
    </citation>
    <scope>NUCLEOTIDE SEQUENCE [LARGE SCALE GENOMIC DNA]</scope>
    <source>
        <strain evidence="1 2">G20-9</strain>
    </source>
</reference>
<dbReference type="Pfam" id="PF06537">
    <property type="entry name" value="DHOR"/>
    <property type="match status" value="2"/>
</dbReference>
<name>A0ABY7YK66_9HYPH</name>
<accession>A0ABY7YK66</accession>
<dbReference type="RefSeq" id="WP_282218113.1">
    <property type="nucleotide sequence ID" value="NZ_CP118246.1"/>
</dbReference>
<keyword evidence="2" id="KW-1185">Reference proteome</keyword>
<gene>
    <name evidence="1" type="ORF">PSQ19_13225</name>
</gene>
<proteinExistence type="predicted"/>
<evidence type="ECO:0000313" key="1">
    <source>
        <dbReference type="EMBL" id="WDR01703.1"/>
    </source>
</evidence>
<protein>
    <submittedName>
        <fullName evidence="1">Di-heme oxidoredictase family protein</fullName>
    </submittedName>
</protein>
<dbReference type="EMBL" id="CP118246">
    <property type="protein sequence ID" value="WDR01703.1"/>
    <property type="molecule type" value="Genomic_DNA"/>
</dbReference>
<evidence type="ECO:0000313" key="2">
    <source>
        <dbReference type="Proteomes" id="UP001220530"/>
    </source>
</evidence>
<dbReference type="InterPro" id="IPR010538">
    <property type="entry name" value="DHOR"/>
</dbReference>
<sequence>MPNQSRTFSHLISGLNSTFVAKFNYGRGIFEHQWTSSHHPDGTRTGLGPLYNGTGCAQCHVRDGRGQPPGPEAPEISGFVMQLGVATVASAALTPDPNYGWQLQDRAIDGVRPEGRVVVNYTSVPTRLGEETVQLRRPSYDVVDLAYGPLASGIRFGPRVAPPVFGLGYVSAIDPADIIANADDNDLDGDGISGRPNFVTDPVSGKAQLGRFGWKASEPSIRAQAQRAAAIDIGLSSPDHLSPYGDCMATQAICDADKTGKPEP</sequence>
<dbReference type="Proteomes" id="UP001220530">
    <property type="component" value="Chromosome"/>
</dbReference>
<organism evidence="1 2">
    <name type="scientific">Devosia algicola</name>
    <dbReference type="NCBI Taxonomy" id="3026418"/>
    <lineage>
        <taxon>Bacteria</taxon>
        <taxon>Pseudomonadati</taxon>
        <taxon>Pseudomonadota</taxon>
        <taxon>Alphaproteobacteria</taxon>
        <taxon>Hyphomicrobiales</taxon>
        <taxon>Devosiaceae</taxon>
        <taxon>Devosia</taxon>
    </lineage>
</organism>